<reference evidence="2 3" key="2">
    <citation type="submission" date="2024-07" db="EMBL/GenBank/DDBJ databases">
        <authorList>
            <person name="Akdeniz Z."/>
        </authorList>
    </citation>
    <scope>NUCLEOTIDE SEQUENCE [LARGE SCALE GENOMIC DNA]</scope>
</reference>
<evidence type="ECO:0000313" key="3">
    <source>
        <dbReference type="Proteomes" id="UP001642409"/>
    </source>
</evidence>
<name>A0AA86QVQ2_9EUKA</name>
<dbReference type="EMBL" id="CAXDID020000313">
    <property type="protein sequence ID" value="CAL6075383.1"/>
    <property type="molecule type" value="Genomic_DNA"/>
</dbReference>
<organism evidence="1">
    <name type="scientific">Hexamita inflata</name>
    <dbReference type="NCBI Taxonomy" id="28002"/>
    <lineage>
        <taxon>Eukaryota</taxon>
        <taxon>Metamonada</taxon>
        <taxon>Diplomonadida</taxon>
        <taxon>Hexamitidae</taxon>
        <taxon>Hexamitinae</taxon>
        <taxon>Hexamita</taxon>
    </lineage>
</organism>
<gene>
    <name evidence="1" type="ORF">HINF_LOCUS47859</name>
    <name evidence="2" type="ORF">HINF_LOCUS57181</name>
</gene>
<proteinExistence type="predicted"/>
<sequence>MKAKYLPVQKNAQLYGPNGPNGYGTCLYIENDQELRDLRFVSEWQLKIAELGRNRRSEAVVKERNTLKYYNLPDKIRSPALFYYKPDYITGRIHNIFCDIQRIEMKNY</sequence>
<protein>
    <submittedName>
        <fullName evidence="2">Hypothetical_protein</fullName>
    </submittedName>
</protein>
<keyword evidence="3" id="KW-1185">Reference proteome</keyword>
<accession>A0AA86QVQ2</accession>
<dbReference type="Proteomes" id="UP001642409">
    <property type="component" value="Unassembled WGS sequence"/>
</dbReference>
<evidence type="ECO:0000313" key="1">
    <source>
        <dbReference type="EMBL" id="CAI9960214.1"/>
    </source>
</evidence>
<comment type="caution">
    <text evidence="1">The sequence shown here is derived from an EMBL/GenBank/DDBJ whole genome shotgun (WGS) entry which is preliminary data.</text>
</comment>
<reference evidence="1" key="1">
    <citation type="submission" date="2023-06" db="EMBL/GenBank/DDBJ databases">
        <authorList>
            <person name="Kurt Z."/>
        </authorList>
    </citation>
    <scope>NUCLEOTIDE SEQUENCE</scope>
</reference>
<dbReference type="AlphaFoldDB" id="A0AA86QVQ2"/>
<dbReference type="EMBL" id="CATOUU010000929">
    <property type="protein sequence ID" value="CAI9960214.1"/>
    <property type="molecule type" value="Genomic_DNA"/>
</dbReference>
<evidence type="ECO:0000313" key="2">
    <source>
        <dbReference type="EMBL" id="CAL6075383.1"/>
    </source>
</evidence>